<keyword evidence="1" id="KW-0472">Membrane</keyword>
<gene>
    <name evidence="2" type="ORF">AHMF7616_05341</name>
</gene>
<dbReference type="Proteomes" id="UP000253919">
    <property type="component" value="Unassembled WGS sequence"/>
</dbReference>
<dbReference type="EMBL" id="QASA01000003">
    <property type="protein sequence ID" value="RDC58707.1"/>
    <property type="molecule type" value="Genomic_DNA"/>
</dbReference>
<keyword evidence="3" id="KW-1185">Reference proteome</keyword>
<feature type="transmembrane region" description="Helical" evidence="1">
    <location>
        <begin position="12"/>
        <end position="31"/>
    </location>
</feature>
<dbReference type="AlphaFoldDB" id="A0A369Q5Y4"/>
<evidence type="ECO:0000256" key="1">
    <source>
        <dbReference type="SAM" id="Phobius"/>
    </source>
</evidence>
<evidence type="ECO:0000313" key="3">
    <source>
        <dbReference type="Proteomes" id="UP000253919"/>
    </source>
</evidence>
<sequence length="37" mass="4464">MLLNINKLLTLLMYNNLFILLNINKLLTLLIRKFVFK</sequence>
<organism evidence="2 3">
    <name type="scientific">Adhaeribacter pallidiroseus</name>
    <dbReference type="NCBI Taxonomy" id="2072847"/>
    <lineage>
        <taxon>Bacteria</taxon>
        <taxon>Pseudomonadati</taxon>
        <taxon>Bacteroidota</taxon>
        <taxon>Cytophagia</taxon>
        <taxon>Cytophagales</taxon>
        <taxon>Hymenobacteraceae</taxon>
        <taxon>Adhaeribacter</taxon>
    </lineage>
</organism>
<proteinExistence type="predicted"/>
<keyword evidence="1" id="KW-1133">Transmembrane helix</keyword>
<accession>A0A369Q5Y4</accession>
<evidence type="ECO:0000313" key="2">
    <source>
        <dbReference type="EMBL" id="RDC58707.1"/>
    </source>
</evidence>
<name>A0A369Q5Y4_9BACT</name>
<keyword evidence="1" id="KW-0812">Transmembrane</keyword>
<protein>
    <submittedName>
        <fullName evidence="2">Uncharacterized protein</fullName>
    </submittedName>
</protein>
<reference evidence="2 3" key="1">
    <citation type="submission" date="2018-04" db="EMBL/GenBank/DDBJ databases">
        <title>Adhaeribacter sp. HMF7616 genome sequencing and assembly.</title>
        <authorList>
            <person name="Kang H."/>
            <person name="Kang J."/>
            <person name="Cha I."/>
            <person name="Kim H."/>
            <person name="Joh K."/>
        </authorList>
    </citation>
    <scope>NUCLEOTIDE SEQUENCE [LARGE SCALE GENOMIC DNA]</scope>
    <source>
        <strain evidence="2 3">HMF7616</strain>
    </source>
</reference>
<comment type="caution">
    <text evidence="2">The sequence shown here is derived from an EMBL/GenBank/DDBJ whole genome shotgun (WGS) entry which is preliminary data.</text>
</comment>